<keyword evidence="4" id="KW-1185">Reference proteome</keyword>
<feature type="region of interest" description="Disordered" evidence="2">
    <location>
        <begin position="408"/>
        <end position="446"/>
    </location>
</feature>
<reference evidence="4" key="1">
    <citation type="submission" date="2015-09" db="EMBL/GenBank/DDBJ databases">
        <authorList>
            <consortium name="Pathogen Informatics"/>
        </authorList>
    </citation>
    <scope>NUCLEOTIDE SEQUENCE [LARGE SCALE GENOMIC DNA]</scope>
    <source>
        <strain evidence="4">Lake Konstanz</strain>
    </source>
</reference>
<accession>A0A0S4JRD0</accession>
<dbReference type="AlphaFoldDB" id="A0A0S4JRD0"/>
<name>A0A0S4JRD0_BODSA</name>
<evidence type="ECO:0000256" key="1">
    <source>
        <dbReference type="SAM" id="Coils"/>
    </source>
</evidence>
<proteinExistence type="predicted"/>
<evidence type="ECO:0008006" key="5">
    <source>
        <dbReference type="Google" id="ProtNLM"/>
    </source>
</evidence>
<keyword evidence="1" id="KW-0175">Coiled coil</keyword>
<protein>
    <recommendedName>
        <fullName evidence="5">Cilia- and flagella-associated protein 157</fullName>
    </recommendedName>
</protein>
<gene>
    <name evidence="3" type="ORF">BSAL_02730</name>
</gene>
<feature type="coiled-coil region" evidence="1">
    <location>
        <begin position="186"/>
        <end position="285"/>
    </location>
</feature>
<dbReference type="OMA" id="LCEESAC"/>
<dbReference type="EMBL" id="CYKH01002092">
    <property type="protein sequence ID" value="CUG92888.1"/>
    <property type="molecule type" value="Genomic_DNA"/>
</dbReference>
<sequence>MPKGKGRKGKKQAEIPLVRPEPPAVDEAEATILWDRVGAIQPNPLASGPGCCRWRCDVQRRPHGQQCSRIHQRQLLCEESACPSPSSQSYDGRSSCQLSLAQNRKRHEEHDLEVVDHLESHRGFWLMMTTELFEFACQRKQLLWETDDLEWRLNYQKECSERKSEEQDYQFDKEKYRLESLMDTLVSRDEEVQAALQEKRETLEELRQRRDEIFELQRAHTNNVKQLTKDLAADRNRLDDLMNQRLARTAEEMSKLTTAQREERQKRAQEESNRLVSELVVLEKRSKHLNDRSMKLQLQSDSTRRDRELEQHRRTLLVEKNHSLGEQVKKIVGELQQMEQRVAERQLASAAGLKVAHELAMDRVDQQYESIAYLRTELEKVRADTEFVRSRIREAHRHLLADAGSKHLPISIPNRRGAEPLQQPGRGGGQLTITSSPHHHHSVESARAVEALRSLNEDTTAAIRAVVLESLRDTNEAMARLPIHGCRSIHDLNDPQERNMVQKYTAKRVSKLLSCIYPSAPPFSFLKSAAQNPSVLATSL</sequence>
<evidence type="ECO:0000256" key="2">
    <source>
        <dbReference type="SAM" id="MobiDB-lite"/>
    </source>
</evidence>
<organism evidence="3 4">
    <name type="scientific">Bodo saltans</name>
    <name type="common">Flagellated protozoan</name>
    <dbReference type="NCBI Taxonomy" id="75058"/>
    <lineage>
        <taxon>Eukaryota</taxon>
        <taxon>Discoba</taxon>
        <taxon>Euglenozoa</taxon>
        <taxon>Kinetoplastea</taxon>
        <taxon>Metakinetoplastina</taxon>
        <taxon>Eubodonida</taxon>
        <taxon>Bodonidae</taxon>
        <taxon>Bodo</taxon>
    </lineage>
</organism>
<evidence type="ECO:0000313" key="4">
    <source>
        <dbReference type="Proteomes" id="UP000051952"/>
    </source>
</evidence>
<dbReference type="Proteomes" id="UP000051952">
    <property type="component" value="Unassembled WGS sequence"/>
</dbReference>
<dbReference type="VEuPathDB" id="TriTrypDB:BSAL_02730"/>
<evidence type="ECO:0000313" key="3">
    <source>
        <dbReference type="EMBL" id="CUG92888.1"/>
    </source>
</evidence>